<evidence type="ECO:0000313" key="2">
    <source>
        <dbReference type="EMBL" id="SAM02131.1"/>
    </source>
</evidence>
<dbReference type="Proteomes" id="UP000078561">
    <property type="component" value="Unassembled WGS sequence"/>
</dbReference>
<feature type="chain" id="PRO_5007843463" evidence="1">
    <location>
        <begin position="26"/>
        <end position="234"/>
    </location>
</feature>
<feature type="signal peptide" evidence="1">
    <location>
        <begin position="1"/>
        <end position="25"/>
    </location>
</feature>
<dbReference type="EMBL" id="LT553674">
    <property type="protein sequence ID" value="SAM02131.1"/>
    <property type="molecule type" value="Genomic_DNA"/>
</dbReference>
<evidence type="ECO:0000256" key="1">
    <source>
        <dbReference type="SAM" id="SignalP"/>
    </source>
</evidence>
<proteinExistence type="predicted"/>
<accession>A0A163JNA9</accession>
<gene>
    <name evidence="2" type="primary">ABSGL_07894.1 scaffold 9181</name>
</gene>
<protein>
    <submittedName>
        <fullName evidence="2">Uncharacterized protein</fullName>
    </submittedName>
</protein>
<organism evidence="2">
    <name type="scientific">Absidia glauca</name>
    <name type="common">Pin mould</name>
    <dbReference type="NCBI Taxonomy" id="4829"/>
    <lineage>
        <taxon>Eukaryota</taxon>
        <taxon>Fungi</taxon>
        <taxon>Fungi incertae sedis</taxon>
        <taxon>Mucoromycota</taxon>
        <taxon>Mucoromycotina</taxon>
        <taxon>Mucoromycetes</taxon>
        <taxon>Mucorales</taxon>
        <taxon>Cunninghamellaceae</taxon>
        <taxon>Absidia</taxon>
    </lineage>
</organism>
<keyword evidence="3" id="KW-1185">Reference proteome</keyword>
<reference evidence="2" key="1">
    <citation type="submission" date="2016-04" db="EMBL/GenBank/DDBJ databases">
        <authorList>
            <person name="Evans L.H."/>
            <person name="Alamgir A."/>
            <person name="Owens N."/>
            <person name="Weber N.D."/>
            <person name="Virtaneva K."/>
            <person name="Barbian K."/>
            <person name="Babar A."/>
            <person name="Rosenke K."/>
        </authorList>
    </citation>
    <scope>NUCLEOTIDE SEQUENCE [LARGE SCALE GENOMIC DNA]</scope>
    <source>
        <strain evidence="2">CBS 101.48</strain>
    </source>
</reference>
<dbReference type="AlphaFoldDB" id="A0A163JNA9"/>
<evidence type="ECO:0000313" key="3">
    <source>
        <dbReference type="Proteomes" id="UP000078561"/>
    </source>
</evidence>
<sequence>MVSLTWQGNIVFIVLAILLITTTAAIPITSPRPPPELRTNHLFYEHVDPLIYQLSQLISTTFRTSMTLRVIPDYDSFDSTMTLDSNEGYQDVIPVDLDLLLGQLQGAVGSFVEDKLPGIWARQLNQNDTTIQTRLEALSTRCRNAECPTTEIDVIQHELTPAWLDILHTDLPLLFRAAQIQVHGVLALFDPPLHRTYQVIWHWQGMADQLTEHWTTLTKSHFAHPLRQQAPFVS</sequence>
<dbReference type="InParanoid" id="A0A163JNA9"/>
<keyword evidence="1" id="KW-0732">Signal</keyword>
<name>A0A163JNA9_ABSGL</name>
<dbReference type="OrthoDB" id="2287593at2759"/>